<gene>
    <name evidence="1" type="ORF">D3Y59_01780</name>
</gene>
<dbReference type="Proteomes" id="UP000262802">
    <property type="component" value="Chromosome"/>
</dbReference>
<dbReference type="OrthoDB" id="883835at2"/>
<evidence type="ECO:0000313" key="1">
    <source>
        <dbReference type="EMBL" id="AYA35889.1"/>
    </source>
</evidence>
<accession>A0A3B7R3F8</accession>
<sequence>MFVCAGAACTRTTPAIETDAAPAARAKSRAAPALNVPALVGRTIDEVREVLGNPREAHAQPLGAEPTAAQWNTGQAREWTNTFDYQDATIVATFDARTRKVRDLVLLGGNEDELMRRGNLDLVSDTYLVLPVPSPVEPSKITGIRVLARK</sequence>
<dbReference type="EMBL" id="CP032317">
    <property type="protein sequence ID" value="AYA35889.1"/>
    <property type="molecule type" value="Genomic_DNA"/>
</dbReference>
<dbReference type="KEGG" id="hyh:D3Y59_01780"/>
<name>A0A3B7R3F8_9BACT</name>
<dbReference type="AlphaFoldDB" id="A0A3B7R3F8"/>
<evidence type="ECO:0000313" key="2">
    <source>
        <dbReference type="Proteomes" id="UP000262802"/>
    </source>
</evidence>
<reference evidence="1 2" key="1">
    <citation type="submission" date="2018-09" db="EMBL/GenBank/DDBJ databases">
        <title>Hymenobacter medium sp. nov., isolated from R2A medium.</title>
        <authorList>
            <person name="Yingchao G."/>
        </authorList>
    </citation>
    <scope>NUCLEOTIDE SEQUENCE [LARGE SCALE GENOMIC DNA]</scope>
    <source>
        <strain evidence="2">sh-6</strain>
    </source>
</reference>
<proteinExistence type="predicted"/>
<protein>
    <submittedName>
        <fullName evidence="1">Uncharacterized protein</fullName>
    </submittedName>
</protein>
<keyword evidence="2" id="KW-1185">Reference proteome</keyword>
<organism evidence="1 2">
    <name type="scientific">Hymenobacter oligotrophus</name>
    <dbReference type="NCBI Taxonomy" id="2319843"/>
    <lineage>
        <taxon>Bacteria</taxon>
        <taxon>Pseudomonadati</taxon>
        <taxon>Bacteroidota</taxon>
        <taxon>Cytophagia</taxon>
        <taxon>Cytophagales</taxon>
        <taxon>Hymenobacteraceae</taxon>
        <taxon>Hymenobacter</taxon>
    </lineage>
</organism>